<comment type="similarity">
    <text evidence="1 7">Belongs to the glycosyl hydrolase 43 family.</text>
</comment>
<dbReference type="STRING" id="441959.B8M362"/>
<evidence type="ECO:0000256" key="1">
    <source>
        <dbReference type="ARBA" id="ARBA00009865"/>
    </source>
</evidence>
<reference evidence="10" key="1">
    <citation type="journal article" date="2015" name="Genome Announc.">
        <title>Genome sequence of the AIDS-associated pathogen Penicillium marneffei (ATCC18224) and its near taxonomic relative Talaromyces stipitatus (ATCC10500).</title>
        <authorList>
            <person name="Nierman W.C."/>
            <person name="Fedorova-Abrams N.D."/>
            <person name="Andrianopoulos A."/>
        </authorList>
    </citation>
    <scope>NUCLEOTIDE SEQUENCE [LARGE SCALE GENOMIC DNA]</scope>
    <source>
        <strain evidence="10">ATCC 10500 / CBS 375.48 / QM 6759 / NRRL 1006</strain>
    </source>
</reference>
<keyword evidence="5 7" id="KW-0326">Glycosidase</keyword>
<accession>B8M362</accession>
<dbReference type="GO" id="GO:0005975">
    <property type="term" value="P:carbohydrate metabolic process"/>
    <property type="evidence" value="ECO:0007669"/>
    <property type="project" value="InterPro"/>
</dbReference>
<gene>
    <name evidence="9" type="ORF">TSTA_092840</name>
</gene>
<dbReference type="OMA" id="FIYHTGA"/>
<dbReference type="InterPro" id="IPR052176">
    <property type="entry name" value="Glycosyl_Hydrlase_43_Enz"/>
</dbReference>
<organism evidence="9 10">
    <name type="scientific">Talaromyces stipitatus (strain ATCC 10500 / CBS 375.48 / QM 6759 / NRRL 1006)</name>
    <name type="common">Penicillium stipitatum</name>
    <dbReference type="NCBI Taxonomy" id="441959"/>
    <lineage>
        <taxon>Eukaryota</taxon>
        <taxon>Fungi</taxon>
        <taxon>Dikarya</taxon>
        <taxon>Ascomycota</taxon>
        <taxon>Pezizomycotina</taxon>
        <taxon>Eurotiomycetes</taxon>
        <taxon>Eurotiomycetidae</taxon>
        <taxon>Eurotiales</taxon>
        <taxon>Trichocomaceae</taxon>
        <taxon>Talaromyces</taxon>
        <taxon>Talaromyces sect. Talaromyces</taxon>
    </lineage>
</organism>
<dbReference type="OrthoDB" id="5211809at2759"/>
<sequence>MGGGSNWPSPRQLKISPTTDKNTYSGNPIIPGWYADPDGHIFENQYWIFPSLSLDYGQQTYFDCFSSPDLIQWTKHERILDFADIPWSTNRAAWAPTAAYKNGDYYMYFSAGDGAGIGVAKSTTGQPQGPYKDVLGKPLIADVLFGGQPIDPAVFIDDDGRAYLLWGGWSHGLGAELNDDMISFKSEVVELTPPNYVEAPYMIKREGVYYYMYSVGGWGDNSYGVEYVTSTTSPLGPFTKTPSHILSPDHEVAQGTGSNGVLHIPGTDEWYIVYHRRPLGDYAANHRYVCIDRMEFDDHGNGKAVIKPVEITTEGVMAHPLQESC</sequence>
<evidence type="ECO:0000256" key="6">
    <source>
        <dbReference type="PIRSR" id="PIRSR606710-2"/>
    </source>
</evidence>
<dbReference type="VEuPathDB" id="FungiDB:TSTA_092840"/>
<dbReference type="GO" id="GO:0004553">
    <property type="term" value="F:hydrolase activity, hydrolyzing O-glycosyl compounds"/>
    <property type="evidence" value="ECO:0007669"/>
    <property type="project" value="InterPro"/>
</dbReference>
<feature type="region of interest" description="Disordered" evidence="8">
    <location>
        <begin position="1"/>
        <end position="22"/>
    </location>
</feature>
<dbReference type="PhylomeDB" id="B8M362"/>
<dbReference type="Proteomes" id="UP000001745">
    <property type="component" value="Unassembled WGS sequence"/>
</dbReference>
<dbReference type="eggNOG" id="ENOG502SHQG">
    <property type="taxonomic scope" value="Eukaryota"/>
</dbReference>
<evidence type="ECO:0000256" key="5">
    <source>
        <dbReference type="ARBA" id="ARBA00023295"/>
    </source>
</evidence>
<dbReference type="CDD" id="cd18827">
    <property type="entry name" value="GH43_XlnD-like"/>
    <property type="match status" value="1"/>
</dbReference>
<keyword evidence="10" id="KW-1185">Reference proteome</keyword>
<evidence type="ECO:0000256" key="4">
    <source>
        <dbReference type="ARBA" id="ARBA00023277"/>
    </source>
</evidence>
<dbReference type="HOGENOM" id="CLU_009397_4_2_1"/>
<evidence type="ECO:0000256" key="8">
    <source>
        <dbReference type="SAM" id="MobiDB-lite"/>
    </source>
</evidence>
<dbReference type="GeneID" id="8099462"/>
<dbReference type="Pfam" id="PF04616">
    <property type="entry name" value="Glyco_hydro_43"/>
    <property type="match status" value="1"/>
</dbReference>
<dbReference type="InterPro" id="IPR006710">
    <property type="entry name" value="Glyco_hydro_43"/>
</dbReference>
<feature type="site" description="Important for catalytic activity, responsible for pKa modulation of the active site Glu and correct orientation of both the proton donor and substrate" evidence="6">
    <location>
        <position position="151"/>
    </location>
</feature>
<protein>
    <submittedName>
        <fullName evidence="9">Xylosidase/arabinosidase, putative</fullName>
    </submittedName>
</protein>
<evidence type="ECO:0000256" key="3">
    <source>
        <dbReference type="ARBA" id="ARBA00022801"/>
    </source>
</evidence>
<proteinExistence type="inferred from homology"/>
<keyword evidence="2" id="KW-0732">Signal</keyword>
<dbReference type="PANTHER" id="PTHR43772:SF2">
    <property type="entry name" value="PUTATIVE (AFU_ORTHOLOGUE AFUA_2G04480)-RELATED"/>
    <property type="match status" value="1"/>
</dbReference>
<dbReference type="AlphaFoldDB" id="B8M362"/>
<evidence type="ECO:0000313" key="10">
    <source>
        <dbReference type="Proteomes" id="UP000001745"/>
    </source>
</evidence>
<keyword evidence="4" id="KW-0119">Carbohydrate metabolism</keyword>
<name>B8M362_TALSN</name>
<evidence type="ECO:0000313" key="9">
    <source>
        <dbReference type="EMBL" id="EED22038.1"/>
    </source>
</evidence>
<dbReference type="Gene3D" id="2.115.10.20">
    <property type="entry name" value="Glycosyl hydrolase domain, family 43"/>
    <property type="match status" value="1"/>
</dbReference>
<evidence type="ECO:0000256" key="2">
    <source>
        <dbReference type="ARBA" id="ARBA00022729"/>
    </source>
</evidence>
<dbReference type="InParanoid" id="B8M362"/>
<keyword evidence="3 7" id="KW-0378">Hydrolase</keyword>
<dbReference type="EMBL" id="EQ962653">
    <property type="protein sequence ID" value="EED22038.1"/>
    <property type="molecule type" value="Genomic_DNA"/>
</dbReference>
<evidence type="ECO:0000256" key="7">
    <source>
        <dbReference type="RuleBase" id="RU361187"/>
    </source>
</evidence>
<dbReference type="SUPFAM" id="SSF75005">
    <property type="entry name" value="Arabinanase/levansucrase/invertase"/>
    <property type="match status" value="1"/>
</dbReference>
<dbReference type="RefSeq" id="XP_002479001.1">
    <property type="nucleotide sequence ID" value="XM_002478956.1"/>
</dbReference>
<dbReference type="InterPro" id="IPR023296">
    <property type="entry name" value="Glyco_hydro_beta-prop_sf"/>
</dbReference>
<dbReference type="PANTHER" id="PTHR43772">
    <property type="entry name" value="ENDO-1,4-BETA-XYLANASE"/>
    <property type="match status" value="1"/>
</dbReference>